<evidence type="ECO:0000313" key="2">
    <source>
        <dbReference type="Proteomes" id="UP001589532"/>
    </source>
</evidence>
<proteinExistence type="predicted"/>
<organism evidence="1 2">
    <name type="scientific">Nonomuraea helvata</name>
    <dbReference type="NCBI Taxonomy" id="37484"/>
    <lineage>
        <taxon>Bacteria</taxon>
        <taxon>Bacillati</taxon>
        <taxon>Actinomycetota</taxon>
        <taxon>Actinomycetes</taxon>
        <taxon>Streptosporangiales</taxon>
        <taxon>Streptosporangiaceae</taxon>
        <taxon>Nonomuraea</taxon>
    </lineage>
</organism>
<dbReference type="RefSeq" id="WP_345001805.1">
    <property type="nucleotide sequence ID" value="NZ_BAAAXV010000009.1"/>
</dbReference>
<sequence length="41" mass="4493">MSEFLASLLAKAALMLLEALITRFIQSFAASIFQPAGFRFA</sequence>
<protein>
    <submittedName>
        <fullName evidence="1">Uncharacterized protein</fullName>
    </submittedName>
</protein>
<reference evidence="1 2" key="1">
    <citation type="submission" date="2024-09" db="EMBL/GenBank/DDBJ databases">
        <authorList>
            <person name="Sun Q."/>
            <person name="Mori K."/>
        </authorList>
    </citation>
    <scope>NUCLEOTIDE SEQUENCE [LARGE SCALE GENOMIC DNA]</scope>
    <source>
        <strain evidence="1 2">JCM 3143</strain>
    </source>
</reference>
<comment type="caution">
    <text evidence="1">The sequence shown here is derived from an EMBL/GenBank/DDBJ whole genome shotgun (WGS) entry which is preliminary data.</text>
</comment>
<gene>
    <name evidence="1" type="ORF">ACFFSA_03395</name>
</gene>
<dbReference type="Proteomes" id="UP001589532">
    <property type="component" value="Unassembled WGS sequence"/>
</dbReference>
<evidence type="ECO:0000313" key="1">
    <source>
        <dbReference type="EMBL" id="MFB9622114.1"/>
    </source>
</evidence>
<name>A0ABV5RRS3_9ACTN</name>
<dbReference type="EMBL" id="JBHMBW010000002">
    <property type="protein sequence ID" value="MFB9622114.1"/>
    <property type="molecule type" value="Genomic_DNA"/>
</dbReference>
<keyword evidence="2" id="KW-1185">Reference proteome</keyword>
<accession>A0ABV5RRS3</accession>